<gene>
    <name evidence="1" type="ORF">X975_18978</name>
</gene>
<organism evidence="1 2">
    <name type="scientific">Stegodyphus mimosarum</name>
    <name type="common">African social velvet spider</name>
    <dbReference type="NCBI Taxonomy" id="407821"/>
    <lineage>
        <taxon>Eukaryota</taxon>
        <taxon>Metazoa</taxon>
        <taxon>Ecdysozoa</taxon>
        <taxon>Arthropoda</taxon>
        <taxon>Chelicerata</taxon>
        <taxon>Arachnida</taxon>
        <taxon>Araneae</taxon>
        <taxon>Araneomorphae</taxon>
        <taxon>Entelegynae</taxon>
        <taxon>Eresoidea</taxon>
        <taxon>Eresidae</taxon>
        <taxon>Stegodyphus</taxon>
    </lineage>
</organism>
<feature type="non-terminal residue" evidence="1">
    <location>
        <position position="43"/>
    </location>
</feature>
<sequence>MFSQTTEERSGIRRRTFVVAFLSCVLLMVADGMNPLHNRIIKK</sequence>
<evidence type="ECO:0000313" key="2">
    <source>
        <dbReference type="Proteomes" id="UP000054359"/>
    </source>
</evidence>
<name>A0A087TS82_STEMI</name>
<dbReference type="AlphaFoldDB" id="A0A087TS82"/>
<dbReference type="EMBL" id="KK116510">
    <property type="protein sequence ID" value="KFM67971.1"/>
    <property type="molecule type" value="Genomic_DNA"/>
</dbReference>
<protein>
    <submittedName>
        <fullName evidence="1">Uncharacterized protein</fullName>
    </submittedName>
</protein>
<reference evidence="1 2" key="1">
    <citation type="submission" date="2013-11" db="EMBL/GenBank/DDBJ databases">
        <title>Genome sequencing of Stegodyphus mimosarum.</title>
        <authorList>
            <person name="Bechsgaard J."/>
        </authorList>
    </citation>
    <scope>NUCLEOTIDE SEQUENCE [LARGE SCALE GENOMIC DNA]</scope>
</reference>
<accession>A0A087TS82</accession>
<keyword evidence="2" id="KW-1185">Reference proteome</keyword>
<evidence type="ECO:0000313" key="1">
    <source>
        <dbReference type="EMBL" id="KFM67971.1"/>
    </source>
</evidence>
<proteinExistence type="predicted"/>
<dbReference type="Proteomes" id="UP000054359">
    <property type="component" value="Unassembled WGS sequence"/>
</dbReference>